<organism evidence="1 2">
    <name type="scientific">Furfurilactobacillus curtus</name>
    <dbReference type="NCBI Taxonomy" id="1746200"/>
    <lineage>
        <taxon>Bacteria</taxon>
        <taxon>Bacillati</taxon>
        <taxon>Bacillota</taxon>
        <taxon>Bacilli</taxon>
        <taxon>Lactobacillales</taxon>
        <taxon>Lactobacillaceae</taxon>
        <taxon>Furfurilactobacillus</taxon>
    </lineage>
</organism>
<protein>
    <submittedName>
        <fullName evidence="1">Uncharacterized protein</fullName>
    </submittedName>
</protein>
<gene>
    <name evidence="1" type="ORF">JCM31185_18440</name>
</gene>
<comment type="caution">
    <text evidence="1">The sequence shown here is derived from an EMBL/GenBank/DDBJ whole genome shotgun (WGS) entry which is preliminary data.</text>
</comment>
<sequence length="73" mass="8217">MRRKANEIFYYWWRGRAGQILAKQLVNEVHTVIVGVHEHKPLADVVATLAGLLKADNTVREVITMHAGGKPIQ</sequence>
<dbReference type="EMBL" id="BQXO01000007">
    <property type="protein sequence ID" value="GKT06557.1"/>
    <property type="molecule type" value="Genomic_DNA"/>
</dbReference>
<proteinExistence type="predicted"/>
<dbReference type="Proteomes" id="UP001628078">
    <property type="component" value="Unassembled WGS sequence"/>
</dbReference>
<keyword evidence="2" id="KW-1185">Reference proteome</keyword>
<reference evidence="1 2" key="1">
    <citation type="submission" date="2022-03" db="EMBL/GenBank/DDBJ databases">
        <title>Draft genome sequence of Furfurilactobacillus curtus JCM 31185.</title>
        <authorList>
            <person name="Suzuki S."/>
            <person name="Endo A."/>
            <person name="Kajikawa A."/>
        </authorList>
    </citation>
    <scope>NUCLEOTIDE SEQUENCE [LARGE SCALE GENOMIC DNA]</scope>
    <source>
        <strain evidence="1 2">JCM 31185</strain>
    </source>
</reference>
<evidence type="ECO:0000313" key="1">
    <source>
        <dbReference type="EMBL" id="GKT06557.1"/>
    </source>
</evidence>
<dbReference type="RefSeq" id="WP_407884802.1">
    <property type="nucleotide sequence ID" value="NZ_BQXO01000007.1"/>
</dbReference>
<name>A0ABQ5JPS5_9LACO</name>
<accession>A0ABQ5JPS5</accession>
<evidence type="ECO:0000313" key="2">
    <source>
        <dbReference type="Proteomes" id="UP001628078"/>
    </source>
</evidence>